<name>A0A443RR97_9ACAR</name>
<evidence type="ECO:0000256" key="7">
    <source>
        <dbReference type="ARBA" id="ARBA00022679"/>
    </source>
</evidence>
<dbReference type="EC" id="2.3.2.27" evidence="5"/>
<gene>
    <name evidence="18" type="ORF">B4U79_06096</name>
</gene>
<dbReference type="EMBL" id="NCKU01000037">
    <property type="protein sequence ID" value="RWS17775.1"/>
    <property type="molecule type" value="Genomic_DNA"/>
</dbReference>
<evidence type="ECO:0000256" key="12">
    <source>
        <dbReference type="ARBA" id="ARBA00022833"/>
    </source>
</evidence>
<evidence type="ECO:0000256" key="14">
    <source>
        <dbReference type="ARBA" id="ARBA00022989"/>
    </source>
</evidence>
<evidence type="ECO:0000256" key="1">
    <source>
        <dbReference type="ARBA" id="ARBA00000900"/>
    </source>
</evidence>
<sequence length="173" mass="20341">MQTNKARIPPQTAALLRCVQKDDEYQRLLLNENNDIFQRLFGIRKWLKFRKEIECLSKFTYFAITTLTGVQTLGEEYVDIVQVHGDKLIVPSFNRRLMMILLQTTTPYIIEKTIAHLIKLVEDPNVRMVPEILNDTEIRLNLIEILPKFKKGECPLCRESVQPFQLVFLQNYD</sequence>
<evidence type="ECO:0000256" key="13">
    <source>
        <dbReference type="ARBA" id="ARBA00022927"/>
    </source>
</evidence>
<dbReference type="InterPro" id="IPR025654">
    <property type="entry name" value="PEX2/10"/>
</dbReference>
<dbReference type="AlphaFoldDB" id="A0A443RR97"/>
<evidence type="ECO:0000256" key="6">
    <source>
        <dbReference type="ARBA" id="ARBA00022448"/>
    </source>
</evidence>
<dbReference type="Proteomes" id="UP000285301">
    <property type="component" value="Unassembled WGS sequence"/>
</dbReference>
<evidence type="ECO:0000256" key="15">
    <source>
        <dbReference type="ARBA" id="ARBA00023136"/>
    </source>
</evidence>
<evidence type="ECO:0000259" key="17">
    <source>
        <dbReference type="Pfam" id="PF04757"/>
    </source>
</evidence>
<keyword evidence="12" id="KW-0862">Zinc</keyword>
<evidence type="ECO:0000256" key="3">
    <source>
        <dbReference type="ARBA" id="ARBA00004906"/>
    </source>
</evidence>
<dbReference type="GO" id="GO:0008270">
    <property type="term" value="F:zinc ion binding"/>
    <property type="evidence" value="ECO:0007669"/>
    <property type="project" value="UniProtKB-KW"/>
</dbReference>
<keyword evidence="8" id="KW-0812">Transmembrane</keyword>
<dbReference type="GO" id="GO:0016558">
    <property type="term" value="P:protein import into peroxisome matrix"/>
    <property type="evidence" value="ECO:0007669"/>
    <property type="project" value="InterPro"/>
</dbReference>
<keyword evidence="11" id="KW-0833">Ubl conjugation pathway</keyword>
<comment type="caution">
    <text evidence="18">The sequence shown here is derived from an EMBL/GenBank/DDBJ whole genome shotgun (WGS) entry which is preliminary data.</text>
</comment>
<evidence type="ECO:0000256" key="10">
    <source>
        <dbReference type="ARBA" id="ARBA00022771"/>
    </source>
</evidence>
<evidence type="ECO:0000256" key="11">
    <source>
        <dbReference type="ARBA" id="ARBA00022786"/>
    </source>
</evidence>
<keyword evidence="15" id="KW-0472">Membrane</keyword>
<keyword evidence="10" id="KW-0863">Zinc-finger</keyword>
<evidence type="ECO:0000256" key="16">
    <source>
        <dbReference type="ARBA" id="ARBA00023140"/>
    </source>
</evidence>
<evidence type="ECO:0000256" key="8">
    <source>
        <dbReference type="ARBA" id="ARBA00022692"/>
    </source>
</evidence>
<accession>A0A443RR97</accession>
<evidence type="ECO:0000313" key="18">
    <source>
        <dbReference type="EMBL" id="RWS17775.1"/>
    </source>
</evidence>
<evidence type="ECO:0000256" key="5">
    <source>
        <dbReference type="ARBA" id="ARBA00012483"/>
    </source>
</evidence>
<dbReference type="OrthoDB" id="6270329at2759"/>
<keyword evidence="7" id="KW-0808">Transferase</keyword>
<dbReference type="GO" id="GO:0061630">
    <property type="term" value="F:ubiquitin protein ligase activity"/>
    <property type="evidence" value="ECO:0007669"/>
    <property type="project" value="UniProtKB-EC"/>
</dbReference>
<proteinExistence type="inferred from homology"/>
<feature type="domain" description="Pex N-terminal" evidence="17">
    <location>
        <begin position="22"/>
        <end position="119"/>
    </location>
</feature>
<dbReference type="InterPro" id="IPR006845">
    <property type="entry name" value="Pex_N"/>
</dbReference>
<evidence type="ECO:0000313" key="19">
    <source>
        <dbReference type="Proteomes" id="UP000285301"/>
    </source>
</evidence>
<dbReference type="PANTHER" id="PTHR23350:SF0">
    <property type="entry name" value="PEROXISOME BIOGENESIS FACTOR 10"/>
    <property type="match status" value="1"/>
</dbReference>
<dbReference type="GO" id="GO:0005778">
    <property type="term" value="C:peroxisomal membrane"/>
    <property type="evidence" value="ECO:0007669"/>
    <property type="project" value="UniProtKB-SubCell"/>
</dbReference>
<comment type="pathway">
    <text evidence="3">Protein modification; protein ubiquitination.</text>
</comment>
<reference evidence="18 19" key="1">
    <citation type="journal article" date="2018" name="Gigascience">
        <title>Genomes of trombidid mites reveal novel predicted allergens and laterally-transferred genes associated with secondary metabolism.</title>
        <authorList>
            <person name="Dong X."/>
            <person name="Chaisiri K."/>
            <person name="Xia D."/>
            <person name="Armstrong S.D."/>
            <person name="Fang Y."/>
            <person name="Donnelly M.J."/>
            <person name="Kadowaki T."/>
            <person name="McGarry J.W."/>
            <person name="Darby A.C."/>
            <person name="Makepeace B.L."/>
        </authorList>
    </citation>
    <scope>NUCLEOTIDE SEQUENCE [LARGE SCALE GENOMIC DNA]</scope>
    <source>
        <strain evidence="18">UoL-WK</strain>
    </source>
</reference>
<keyword evidence="14" id="KW-1133">Transmembrane helix</keyword>
<comment type="similarity">
    <text evidence="4">Belongs to the pex2/pex10/pex12 family.</text>
</comment>
<organism evidence="18 19">
    <name type="scientific">Dinothrombium tinctorium</name>
    <dbReference type="NCBI Taxonomy" id="1965070"/>
    <lineage>
        <taxon>Eukaryota</taxon>
        <taxon>Metazoa</taxon>
        <taxon>Ecdysozoa</taxon>
        <taxon>Arthropoda</taxon>
        <taxon>Chelicerata</taxon>
        <taxon>Arachnida</taxon>
        <taxon>Acari</taxon>
        <taxon>Acariformes</taxon>
        <taxon>Trombidiformes</taxon>
        <taxon>Prostigmata</taxon>
        <taxon>Anystina</taxon>
        <taxon>Parasitengona</taxon>
        <taxon>Trombidioidea</taxon>
        <taxon>Trombidiidae</taxon>
        <taxon>Dinothrombium</taxon>
    </lineage>
</organism>
<comment type="catalytic activity">
    <reaction evidence="1">
        <text>S-ubiquitinyl-[E2 ubiquitin-conjugating enzyme]-L-cysteine + [acceptor protein]-L-lysine = [E2 ubiquitin-conjugating enzyme]-L-cysteine + N(6)-ubiquitinyl-[acceptor protein]-L-lysine.</text>
        <dbReference type="EC" id="2.3.2.27"/>
    </reaction>
</comment>
<keyword evidence="13" id="KW-0653">Protein transport</keyword>
<dbReference type="Pfam" id="PF04757">
    <property type="entry name" value="Pex2_Pex12"/>
    <property type="match status" value="1"/>
</dbReference>
<protein>
    <recommendedName>
        <fullName evidence="5">RING-type E3 ubiquitin transferase</fullName>
        <ecNumber evidence="5">2.3.2.27</ecNumber>
    </recommendedName>
</protein>
<evidence type="ECO:0000256" key="9">
    <source>
        <dbReference type="ARBA" id="ARBA00022723"/>
    </source>
</evidence>
<dbReference type="PANTHER" id="PTHR23350">
    <property type="entry name" value="PEROXISOME ASSEMBLY PROTEIN 10"/>
    <property type="match status" value="1"/>
</dbReference>
<keyword evidence="6" id="KW-0813">Transport</keyword>
<evidence type="ECO:0000256" key="2">
    <source>
        <dbReference type="ARBA" id="ARBA00004585"/>
    </source>
</evidence>
<keyword evidence="16" id="KW-0576">Peroxisome</keyword>
<keyword evidence="9" id="KW-0479">Metal-binding</keyword>
<comment type="subcellular location">
    <subcellularLocation>
        <location evidence="2">Peroxisome membrane</location>
        <topology evidence="2">Multi-pass membrane protein</topology>
    </subcellularLocation>
</comment>
<dbReference type="STRING" id="1965070.A0A443RR97"/>
<keyword evidence="19" id="KW-1185">Reference proteome</keyword>
<evidence type="ECO:0000256" key="4">
    <source>
        <dbReference type="ARBA" id="ARBA00008704"/>
    </source>
</evidence>